<dbReference type="OrthoDB" id="63112at2759"/>
<dbReference type="PANTHER" id="PTHR15396:SF1">
    <property type="entry name" value="RIBONUCLEASE P PROTEIN SUBUNIT P40"/>
    <property type="match status" value="1"/>
</dbReference>
<dbReference type="GO" id="GO:0004526">
    <property type="term" value="F:ribonuclease P activity"/>
    <property type="evidence" value="ECO:0007669"/>
    <property type="project" value="TreeGrafter"/>
</dbReference>
<dbReference type="Pfam" id="PF08584">
    <property type="entry name" value="Ribonuc_P_40"/>
    <property type="match status" value="1"/>
</dbReference>
<name>A0A0M9VR84_9BASI</name>
<keyword evidence="2" id="KW-1185">Reference proteome</keyword>
<organism evidence="1 2">
    <name type="scientific">Malassezia pachydermatis</name>
    <dbReference type="NCBI Taxonomy" id="77020"/>
    <lineage>
        <taxon>Eukaryota</taxon>
        <taxon>Fungi</taxon>
        <taxon>Dikarya</taxon>
        <taxon>Basidiomycota</taxon>
        <taxon>Ustilaginomycotina</taxon>
        <taxon>Malasseziomycetes</taxon>
        <taxon>Malasseziales</taxon>
        <taxon>Malasseziaceae</taxon>
        <taxon>Malassezia</taxon>
    </lineage>
</organism>
<dbReference type="Proteomes" id="UP000037751">
    <property type="component" value="Unassembled WGS sequence"/>
</dbReference>
<evidence type="ECO:0000313" key="1">
    <source>
        <dbReference type="EMBL" id="KOS16205.1"/>
    </source>
</evidence>
<dbReference type="VEuPathDB" id="FungiDB:Malapachy_3232"/>
<gene>
    <name evidence="1" type="ORF">Malapachy_3232</name>
</gene>
<dbReference type="GO" id="GO:0001682">
    <property type="term" value="P:tRNA 5'-leader removal"/>
    <property type="evidence" value="ECO:0007669"/>
    <property type="project" value="InterPro"/>
</dbReference>
<reference evidence="1 2" key="1">
    <citation type="submission" date="2015-07" db="EMBL/GenBank/DDBJ databases">
        <title>Draft Genome Sequence of Malassezia furfur CBS1878 and Malassezia pachydermatis CBS1879.</title>
        <authorList>
            <person name="Triana S."/>
            <person name="Ohm R."/>
            <person name="Gonzalez A."/>
            <person name="DeCock H."/>
            <person name="Restrepo S."/>
            <person name="Celis A."/>
        </authorList>
    </citation>
    <scope>NUCLEOTIDE SEQUENCE [LARGE SCALE GENOMIC DNA]</scope>
    <source>
        <strain evidence="1 2">CBS 1879</strain>
    </source>
</reference>
<dbReference type="STRING" id="77020.A0A0M9VR84"/>
<dbReference type="EMBL" id="LGAV01000001">
    <property type="protein sequence ID" value="KOS16205.1"/>
    <property type="molecule type" value="Genomic_DNA"/>
</dbReference>
<comment type="caution">
    <text evidence="1">The sequence shown here is derived from an EMBL/GenBank/DDBJ whole genome shotgun (WGS) entry which is preliminary data.</text>
</comment>
<evidence type="ECO:0000313" key="2">
    <source>
        <dbReference type="Proteomes" id="UP000037751"/>
    </source>
</evidence>
<dbReference type="AlphaFoldDB" id="A0A0M9VR84"/>
<dbReference type="GeneID" id="28729585"/>
<protein>
    <submittedName>
        <fullName evidence="1">Uncharacterized protein</fullName>
    </submittedName>
</protein>
<dbReference type="GO" id="GO:0000172">
    <property type="term" value="C:ribonuclease MRP complex"/>
    <property type="evidence" value="ECO:0007669"/>
    <property type="project" value="TreeGrafter"/>
</dbReference>
<sequence length="207" mass="23207">MDIAIQTIDDVVVPTGTIDLHEDENEAFEKVWDHVEWAGIMAWHSPRIRTFDRCDPYVALYRVPTPHTPSCCTRFRLRGFLPTLLLQQLVAMVWQNSASSFSASTPWAILSLSGFRDTPIAWRTKYPGLGLALGSGSSLMQPAPDDGYTAGQRAKKVRRKGHIRRGESEHGFMQSGENGWHLLFFPPSSDAQGAIAFLESMEIDTRM</sequence>
<proteinExistence type="predicted"/>
<dbReference type="GO" id="GO:0000171">
    <property type="term" value="F:ribonuclease MRP activity"/>
    <property type="evidence" value="ECO:0007669"/>
    <property type="project" value="TreeGrafter"/>
</dbReference>
<dbReference type="PANTHER" id="PTHR15396">
    <property type="entry name" value="RIBONUCLEASE P PROTEIN SUBUNIT P40"/>
    <property type="match status" value="1"/>
</dbReference>
<dbReference type="GO" id="GO:0000447">
    <property type="term" value="P:endonucleolytic cleavage in ITS1 to separate SSU-rRNA from 5.8S rRNA and LSU-rRNA from tricistronic rRNA transcript (SSU-rRNA, 5.8S rRNA, LSU-rRNA)"/>
    <property type="evidence" value="ECO:0007669"/>
    <property type="project" value="TreeGrafter"/>
</dbReference>
<accession>A0A0M9VR84</accession>
<dbReference type="RefSeq" id="XP_017993837.1">
    <property type="nucleotide sequence ID" value="XM_018137709.1"/>
</dbReference>
<dbReference type="GO" id="GO:0030681">
    <property type="term" value="C:multimeric ribonuclease P complex"/>
    <property type="evidence" value="ECO:0007669"/>
    <property type="project" value="TreeGrafter"/>
</dbReference>
<dbReference type="InterPro" id="IPR013893">
    <property type="entry name" value="RNase_P_Rpp40"/>
</dbReference>